<feature type="transmembrane region" description="Helical" evidence="6">
    <location>
        <begin position="249"/>
        <end position="270"/>
    </location>
</feature>
<feature type="transmembrane region" description="Helical" evidence="6">
    <location>
        <begin position="424"/>
        <end position="444"/>
    </location>
</feature>
<comment type="subcellular location">
    <subcellularLocation>
        <location evidence="1">Cell membrane</location>
        <topology evidence="1">Multi-pass membrane protein</topology>
    </subcellularLocation>
</comment>
<sequence length="448" mass="47956">MRSLIDMAMLYASKAGAVIVGVLILPQFNLLLGPEQFGVVAVIFSLQALLLILDLGMSTIVGRDIAADDSSRQASVDIWRSAETVLNVSYAALGVALISVASLIGVSLTLPQMLLTLVLLWALTQQNVAMSALLAKRRYLDTGIIQLAGVLARGVGTLAAMKVIGVSLDVFLISQCVLALAQYVVTWVHCNRVLSSDGVVGRVTLEGCWKLFLRGKPLMLFGLAGAAVMQLDKPIVSAFMSPAELGPYYLAMVLCLTPISTLAGPVMQFFQPRLVNALHEQDHARAGQVLRRYATIIVLATILPTGILWLFRDPLIHLWLLHGTGAAPVIEYAGILLPGIAIGALGYVPYVLLVAYQDFRFQAVASTIMTVITLGLALLAASRSSIIGVCVVYACYHSVSTLVSWARCLVLARGRGTRYIERNAVLTALWVVVGCGAVIAVYALKQAL</sequence>
<feature type="transmembrane region" description="Helical" evidence="6">
    <location>
        <begin position="88"/>
        <end position="108"/>
    </location>
</feature>
<dbReference type="PANTHER" id="PTHR30250:SF11">
    <property type="entry name" value="O-ANTIGEN TRANSPORTER-RELATED"/>
    <property type="match status" value="1"/>
</dbReference>
<evidence type="ECO:0000256" key="1">
    <source>
        <dbReference type="ARBA" id="ARBA00004651"/>
    </source>
</evidence>
<feature type="transmembrane region" description="Helical" evidence="6">
    <location>
        <begin position="386"/>
        <end position="412"/>
    </location>
</feature>
<evidence type="ECO:0000313" key="8">
    <source>
        <dbReference type="Proteomes" id="UP001164374"/>
    </source>
</evidence>
<evidence type="ECO:0000256" key="5">
    <source>
        <dbReference type="ARBA" id="ARBA00023136"/>
    </source>
</evidence>
<keyword evidence="4 6" id="KW-1133">Transmembrane helix</keyword>
<dbReference type="Pfam" id="PF13440">
    <property type="entry name" value="Polysacc_synt_3"/>
    <property type="match status" value="1"/>
</dbReference>
<proteinExistence type="predicted"/>
<feature type="transmembrane region" description="Helical" evidence="6">
    <location>
        <begin position="332"/>
        <end position="356"/>
    </location>
</feature>
<dbReference type="EMBL" id="JAOCQJ010000003">
    <property type="protein sequence ID" value="MCT7317138.1"/>
    <property type="molecule type" value="Genomic_DNA"/>
</dbReference>
<evidence type="ECO:0000256" key="6">
    <source>
        <dbReference type="SAM" id="Phobius"/>
    </source>
</evidence>
<reference evidence="7" key="2">
    <citation type="submission" date="2023-02" db="EMBL/GenBank/DDBJ databases">
        <authorList>
            <person name="Lu C.-H."/>
        </authorList>
    </citation>
    <scope>NUCLEOTIDE SEQUENCE</scope>
    <source>
        <strain evidence="7">22TCCZM01-4</strain>
    </source>
</reference>
<comment type="caution">
    <text evidence="7">The sequence shown here is derived from an EMBL/GenBank/DDBJ whole genome shotgun (WGS) entry which is preliminary data.</text>
</comment>
<dbReference type="InterPro" id="IPR050833">
    <property type="entry name" value="Poly_Biosynth_Transport"/>
</dbReference>
<name>A0AAE3I5S0_9RALS</name>
<dbReference type="GO" id="GO:0005886">
    <property type="term" value="C:plasma membrane"/>
    <property type="evidence" value="ECO:0007669"/>
    <property type="project" value="UniProtKB-SubCell"/>
</dbReference>
<keyword evidence="3 6" id="KW-0812">Transmembrane</keyword>
<feature type="transmembrane region" description="Helical" evidence="6">
    <location>
        <begin position="290"/>
        <end position="312"/>
    </location>
</feature>
<gene>
    <name evidence="7" type="ORF">N5I87_14110</name>
</gene>
<feature type="transmembrane region" description="Helical" evidence="6">
    <location>
        <begin position="114"/>
        <end position="135"/>
    </location>
</feature>
<reference evidence="7" key="1">
    <citation type="journal article" date="2023" name="Front. Microbiol.">
        <title>Ralstonia chuxiongensis sp. nov., Ralstonia mojiangensis sp. nov., and Ralstonia soli sp. nov., isolated from tobacco fields, are three novel species in the family Burkholderiaceae.</title>
        <authorList>
            <person name="Lu C.H."/>
            <person name="Zhang Y.Y."/>
            <person name="Jiang N."/>
            <person name="Chen W."/>
            <person name="Shao X."/>
            <person name="Zhao Z.M."/>
            <person name="Lu W.L."/>
            <person name="Hu X."/>
            <person name="Xi Y.X."/>
            <person name="Zou S.Y."/>
            <person name="Wei Q.J."/>
            <person name="Lin Z.L."/>
            <person name="Gong L."/>
            <person name="Gai X.T."/>
            <person name="Zhang L.Q."/>
            <person name="Li J.Y."/>
            <person name="Jin Y."/>
            <person name="Xia Z.Y."/>
        </authorList>
    </citation>
    <scope>NUCLEOTIDE SEQUENCE</scope>
    <source>
        <strain evidence="7">22TCCZM01-4</strain>
    </source>
</reference>
<protein>
    <submittedName>
        <fullName evidence="7">Oligosaccharide flippase family protein</fullName>
    </submittedName>
</protein>
<accession>A0AAE3I5S0</accession>
<dbReference type="RefSeq" id="WP_260799883.1">
    <property type="nucleotide sequence ID" value="NZ_JAOCQJ010000003.1"/>
</dbReference>
<feature type="transmembrane region" description="Helical" evidence="6">
    <location>
        <begin position="170"/>
        <end position="190"/>
    </location>
</feature>
<dbReference type="AlphaFoldDB" id="A0AAE3I5S0"/>
<organism evidence="7 8">
    <name type="scientific">Ralstonia mojiangensis</name>
    <dbReference type="NCBI Taxonomy" id="2953895"/>
    <lineage>
        <taxon>Bacteria</taxon>
        <taxon>Pseudomonadati</taxon>
        <taxon>Pseudomonadota</taxon>
        <taxon>Betaproteobacteria</taxon>
        <taxon>Burkholderiales</taxon>
        <taxon>Burkholderiaceae</taxon>
        <taxon>Ralstonia</taxon>
    </lineage>
</organism>
<evidence type="ECO:0000256" key="2">
    <source>
        <dbReference type="ARBA" id="ARBA00022475"/>
    </source>
</evidence>
<feature type="transmembrane region" description="Helical" evidence="6">
    <location>
        <begin position="7"/>
        <end position="25"/>
    </location>
</feature>
<dbReference type="Proteomes" id="UP001164374">
    <property type="component" value="Unassembled WGS sequence"/>
</dbReference>
<keyword evidence="5 6" id="KW-0472">Membrane</keyword>
<feature type="transmembrane region" description="Helical" evidence="6">
    <location>
        <begin position="363"/>
        <end position="380"/>
    </location>
</feature>
<keyword evidence="2" id="KW-1003">Cell membrane</keyword>
<evidence type="ECO:0000256" key="3">
    <source>
        <dbReference type="ARBA" id="ARBA00022692"/>
    </source>
</evidence>
<dbReference type="PANTHER" id="PTHR30250">
    <property type="entry name" value="PST FAMILY PREDICTED COLANIC ACID TRANSPORTER"/>
    <property type="match status" value="1"/>
</dbReference>
<feature type="transmembrane region" description="Helical" evidence="6">
    <location>
        <begin position="37"/>
        <end position="55"/>
    </location>
</feature>
<evidence type="ECO:0000256" key="4">
    <source>
        <dbReference type="ARBA" id="ARBA00022989"/>
    </source>
</evidence>
<evidence type="ECO:0000313" key="7">
    <source>
        <dbReference type="EMBL" id="MCT7317138.1"/>
    </source>
</evidence>